<proteinExistence type="inferred from homology"/>
<accession>A0A6S6W003</accession>
<dbReference type="PANTHER" id="PTHR33657:SF8">
    <property type="entry name" value="DOMAIN PROTEIN, PUTATIVE (AFU_ORTHOLOGUE AFUA_5G00600)-RELATED"/>
    <property type="match status" value="1"/>
</dbReference>
<sequence length="238" mass="25780">MFNLRTLSIELLAAASIVLGSPLTLNTRAVINHDAVVGFTEAVPGTLSGKLMLKYKPFLEVSNGCVPFPAVDAAGNTSGGLNPTGGSNSGCDESTGQVYARAEEYNGVYCIMYSWYMPKDSPSTGLGHRHDWENVVVWLSSLSETATLRGVAISAHGDYDKNKAPKLQDTHPLIRYYSTFPLNHQLGSTDKVGKMQPLIAWGSLTPAARDALERTDFGAAEPPFKDRNFQNHLAESFI</sequence>
<evidence type="ECO:0000313" key="4">
    <source>
        <dbReference type="Proteomes" id="UP000472372"/>
    </source>
</evidence>
<name>A0A6S6W003_9PLEO</name>
<dbReference type="Pfam" id="PF05630">
    <property type="entry name" value="NPP1"/>
    <property type="match status" value="1"/>
</dbReference>
<dbReference type="Proteomes" id="UP000472372">
    <property type="component" value="Chromosome 4"/>
</dbReference>
<dbReference type="EMBL" id="HG992980">
    <property type="protein sequence ID" value="CAE7031546.1"/>
    <property type="molecule type" value="Genomic_DNA"/>
</dbReference>
<dbReference type="SMR" id="A0A6S6W003"/>
<dbReference type="AlphaFoldDB" id="A0A6S6W003"/>
<dbReference type="PIRSF" id="PIRSF029958">
    <property type="entry name" value="Necrosis-inducing_protein"/>
    <property type="match status" value="1"/>
</dbReference>
<gene>
    <name evidence="3" type="ORF">PTTW11_04820</name>
</gene>
<evidence type="ECO:0000313" key="3">
    <source>
        <dbReference type="EMBL" id="CAE7031546.1"/>
    </source>
</evidence>
<comment type="similarity">
    <text evidence="1">Belongs to the Necrosis inducing protein (NPP1) family.</text>
</comment>
<keyword evidence="2" id="KW-0843">Virulence</keyword>
<protein>
    <submittedName>
        <fullName evidence="3">Npp1 domain protein</fullName>
    </submittedName>
</protein>
<dbReference type="InterPro" id="IPR008701">
    <property type="entry name" value="NPP1"/>
</dbReference>
<organism evidence="3 4">
    <name type="scientific">Pyrenophora teres f. teres</name>
    <dbReference type="NCBI Taxonomy" id="97479"/>
    <lineage>
        <taxon>Eukaryota</taxon>
        <taxon>Fungi</taxon>
        <taxon>Dikarya</taxon>
        <taxon>Ascomycota</taxon>
        <taxon>Pezizomycotina</taxon>
        <taxon>Dothideomycetes</taxon>
        <taxon>Pleosporomycetidae</taxon>
        <taxon>Pleosporales</taxon>
        <taxon>Pleosporineae</taxon>
        <taxon>Pleosporaceae</taxon>
        <taxon>Pyrenophora</taxon>
    </lineage>
</organism>
<evidence type="ECO:0000256" key="2">
    <source>
        <dbReference type="ARBA" id="ARBA00023026"/>
    </source>
</evidence>
<reference evidence="3" key="1">
    <citation type="submission" date="2021-02" db="EMBL/GenBank/DDBJ databases">
        <authorList>
            <person name="Syme A R."/>
            <person name="Syme A R."/>
            <person name="Moolhuijzen P."/>
        </authorList>
    </citation>
    <scope>NUCLEOTIDE SEQUENCE</scope>
    <source>
        <strain evidence="3">W1-1</strain>
    </source>
</reference>
<evidence type="ECO:0000256" key="1">
    <source>
        <dbReference type="ARBA" id="ARBA00009520"/>
    </source>
</evidence>
<dbReference type="PANTHER" id="PTHR33657">
    <property type="entry name" value="DOMAIN PROTEIN, PUTATIVE (AFU_ORTHOLOGUE AFUA_5G00600)-RELATED"/>
    <property type="match status" value="1"/>
</dbReference>